<dbReference type="AlphaFoldDB" id="A0A4D6KF92"/>
<keyword evidence="3" id="KW-0804">Transcription</keyword>
<reference evidence="5 6" key="2">
    <citation type="submission" date="2019-04" db="EMBL/GenBank/DDBJ databases">
        <authorList>
            <person name="Yang S."/>
            <person name="Wei W."/>
        </authorList>
    </citation>
    <scope>NUCLEOTIDE SEQUENCE [LARGE SCALE GENOMIC DNA]</scope>
    <source>
        <strain evidence="6">ZP60</strain>
    </source>
</reference>
<dbReference type="PANTHER" id="PTHR30154:SF34">
    <property type="entry name" value="TRANSCRIPTIONAL REGULATOR AZLB"/>
    <property type="match status" value="1"/>
</dbReference>
<dbReference type="InterPro" id="IPR000485">
    <property type="entry name" value="AsnC-type_HTH_dom"/>
</dbReference>
<dbReference type="InterPro" id="IPR036388">
    <property type="entry name" value="WH-like_DNA-bd_sf"/>
</dbReference>
<dbReference type="KEGG" id="halz:E5139_07770"/>
<gene>
    <name evidence="5" type="ORF">E5139_07770</name>
</gene>
<dbReference type="CDD" id="cd00090">
    <property type="entry name" value="HTH_ARSR"/>
    <property type="match status" value="1"/>
</dbReference>
<dbReference type="SMART" id="SM00344">
    <property type="entry name" value="HTH_ASNC"/>
    <property type="match status" value="1"/>
</dbReference>
<sequence>MNVDDTERRIVNALLADGRASPRDISGATGIAEPTVSQRIDQLETRGVIEGYEPRIDYESLGYDVTAVFQLTIDGDGLPGVPERLGDAEQMIGVYEVTGSHDVVAIGKFTDTAAMNARIKELMTDDDITAVETSVVLNTVTEYGQFRVEGE</sequence>
<dbReference type="Gene3D" id="3.30.70.920">
    <property type="match status" value="1"/>
</dbReference>
<dbReference type="OMA" id="FVEIYCR"/>
<dbReference type="InterPro" id="IPR011991">
    <property type="entry name" value="ArsR-like_HTH"/>
</dbReference>
<dbReference type="PRINTS" id="PR00033">
    <property type="entry name" value="HTHASNC"/>
</dbReference>
<dbReference type="Pfam" id="PF01037">
    <property type="entry name" value="AsnC_trans_reg"/>
    <property type="match status" value="1"/>
</dbReference>
<protein>
    <submittedName>
        <fullName evidence="5">Lrp/AsnC family transcriptional regulator</fullName>
    </submittedName>
</protein>
<evidence type="ECO:0000313" key="6">
    <source>
        <dbReference type="Proteomes" id="UP000297053"/>
    </source>
</evidence>
<evidence type="ECO:0000313" key="5">
    <source>
        <dbReference type="EMBL" id="QCD65539.1"/>
    </source>
</evidence>
<accession>A0A4D6KF92</accession>
<dbReference type="GO" id="GO:0043200">
    <property type="term" value="P:response to amino acid"/>
    <property type="evidence" value="ECO:0007669"/>
    <property type="project" value="TreeGrafter"/>
</dbReference>
<evidence type="ECO:0000256" key="2">
    <source>
        <dbReference type="ARBA" id="ARBA00023125"/>
    </source>
</evidence>
<dbReference type="InterPro" id="IPR019888">
    <property type="entry name" value="Tscrpt_reg_AsnC-like"/>
</dbReference>
<dbReference type="GO" id="GO:0005829">
    <property type="term" value="C:cytosol"/>
    <property type="evidence" value="ECO:0007669"/>
    <property type="project" value="TreeGrafter"/>
</dbReference>
<evidence type="ECO:0000256" key="3">
    <source>
        <dbReference type="ARBA" id="ARBA00023163"/>
    </source>
</evidence>
<evidence type="ECO:0000256" key="1">
    <source>
        <dbReference type="ARBA" id="ARBA00023015"/>
    </source>
</evidence>
<dbReference type="InterPro" id="IPR019887">
    <property type="entry name" value="Tscrpt_reg_AsnC/Lrp_C"/>
</dbReference>
<evidence type="ECO:0000259" key="4">
    <source>
        <dbReference type="PROSITE" id="PS50956"/>
    </source>
</evidence>
<dbReference type="Gene3D" id="1.10.10.10">
    <property type="entry name" value="Winged helix-like DNA-binding domain superfamily/Winged helix DNA-binding domain"/>
    <property type="match status" value="1"/>
</dbReference>
<keyword evidence="1" id="KW-0805">Transcription regulation</keyword>
<name>A0A4D6KF92_9EURY</name>
<dbReference type="PANTHER" id="PTHR30154">
    <property type="entry name" value="LEUCINE-RESPONSIVE REGULATORY PROTEIN"/>
    <property type="match status" value="1"/>
</dbReference>
<keyword evidence="2" id="KW-0238">DNA-binding</keyword>
<dbReference type="InterPro" id="IPR036390">
    <property type="entry name" value="WH_DNA-bd_sf"/>
</dbReference>
<reference evidence="5 6" key="1">
    <citation type="submission" date="2019-04" db="EMBL/GenBank/DDBJ databases">
        <title>Complete genome sequence of Arthrobacter sp. ZXY-2 associated with effective atrazine degradation and salt adaptation.</title>
        <authorList>
            <person name="Zhao X."/>
        </authorList>
    </citation>
    <scope>NUCLEOTIDE SEQUENCE [LARGE SCALE GENOMIC DNA]</scope>
    <source>
        <strain evidence="6">ZP60</strain>
    </source>
</reference>
<dbReference type="EMBL" id="CP039375">
    <property type="protein sequence ID" value="QCD65539.1"/>
    <property type="molecule type" value="Genomic_DNA"/>
</dbReference>
<feature type="domain" description="HTH asnC-type" evidence="4">
    <location>
        <begin position="3"/>
        <end position="64"/>
    </location>
</feature>
<dbReference type="GO" id="GO:0043565">
    <property type="term" value="F:sequence-specific DNA binding"/>
    <property type="evidence" value="ECO:0007669"/>
    <property type="project" value="InterPro"/>
</dbReference>
<dbReference type="SUPFAM" id="SSF46785">
    <property type="entry name" value="Winged helix' DNA-binding domain"/>
    <property type="match status" value="1"/>
</dbReference>
<dbReference type="PROSITE" id="PS50956">
    <property type="entry name" value="HTH_ASNC_2"/>
    <property type="match status" value="1"/>
</dbReference>
<organism evidence="5 6">
    <name type="scientific">Halomicrobium mukohataei</name>
    <dbReference type="NCBI Taxonomy" id="57705"/>
    <lineage>
        <taxon>Archaea</taxon>
        <taxon>Methanobacteriati</taxon>
        <taxon>Methanobacteriota</taxon>
        <taxon>Stenosarchaea group</taxon>
        <taxon>Halobacteria</taxon>
        <taxon>Halobacteriales</taxon>
        <taxon>Haloarculaceae</taxon>
        <taxon>Halomicrobium</taxon>
    </lineage>
</organism>
<dbReference type="GeneID" id="42178824"/>
<dbReference type="Pfam" id="PF13412">
    <property type="entry name" value="HTH_24"/>
    <property type="match status" value="1"/>
</dbReference>
<proteinExistence type="predicted"/>
<dbReference type="InterPro" id="IPR011008">
    <property type="entry name" value="Dimeric_a/b-barrel"/>
</dbReference>
<dbReference type="RefSeq" id="WP_015761897.1">
    <property type="nucleotide sequence ID" value="NZ_CP039375.1"/>
</dbReference>
<dbReference type="Proteomes" id="UP000297053">
    <property type="component" value="Chromosome"/>
</dbReference>
<dbReference type="SUPFAM" id="SSF54909">
    <property type="entry name" value="Dimeric alpha+beta barrel"/>
    <property type="match status" value="1"/>
</dbReference>